<dbReference type="Pfam" id="PF13516">
    <property type="entry name" value="LRR_6"/>
    <property type="match status" value="1"/>
</dbReference>
<gene>
    <name evidence="1" type="ORF">DYB30_013732</name>
</gene>
<dbReference type="SUPFAM" id="SSF52047">
    <property type="entry name" value="RNI-like"/>
    <property type="match status" value="1"/>
</dbReference>
<comment type="caution">
    <text evidence="1">The sequence shown here is derived from an EMBL/GenBank/DDBJ whole genome shotgun (WGS) entry which is preliminary data.</text>
</comment>
<dbReference type="InterPro" id="IPR032675">
    <property type="entry name" value="LRR_dom_sf"/>
</dbReference>
<dbReference type="EMBL" id="QUTD01002071">
    <property type="protein sequence ID" value="RHY76805.1"/>
    <property type="molecule type" value="Genomic_DNA"/>
</dbReference>
<protein>
    <submittedName>
        <fullName evidence="1">Uncharacterized protein</fullName>
    </submittedName>
</protein>
<dbReference type="PANTHER" id="PTHR13318:SF178">
    <property type="entry name" value="OS02G0200900 PROTEIN"/>
    <property type="match status" value="1"/>
</dbReference>
<dbReference type="GO" id="GO:0031146">
    <property type="term" value="P:SCF-dependent proteasomal ubiquitin-dependent protein catabolic process"/>
    <property type="evidence" value="ECO:0007669"/>
    <property type="project" value="TreeGrafter"/>
</dbReference>
<evidence type="ECO:0000313" key="2">
    <source>
        <dbReference type="Proteomes" id="UP000266643"/>
    </source>
</evidence>
<dbReference type="Proteomes" id="UP000266643">
    <property type="component" value="Unassembled WGS sequence"/>
</dbReference>
<dbReference type="Gene3D" id="3.80.10.10">
    <property type="entry name" value="Ribonuclease Inhibitor"/>
    <property type="match status" value="2"/>
</dbReference>
<proteinExistence type="predicted"/>
<organism evidence="1 2">
    <name type="scientific">Aphanomyces astaci</name>
    <name type="common">Crayfish plague agent</name>
    <dbReference type="NCBI Taxonomy" id="112090"/>
    <lineage>
        <taxon>Eukaryota</taxon>
        <taxon>Sar</taxon>
        <taxon>Stramenopiles</taxon>
        <taxon>Oomycota</taxon>
        <taxon>Saprolegniomycetes</taxon>
        <taxon>Saprolegniales</taxon>
        <taxon>Verrucalvaceae</taxon>
        <taxon>Aphanomyces</taxon>
    </lineage>
</organism>
<dbReference type="GO" id="GO:0019005">
    <property type="term" value="C:SCF ubiquitin ligase complex"/>
    <property type="evidence" value="ECO:0007669"/>
    <property type="project" value="TreeGrafter"/>
</dbReference>
<dbReference type="VEuPathDB" id="FungiDB:H257_13716"/>
<dbReference type="SMART" id="SM00367">
    <property type="entry name" value="LRR_CC"/>
    <property type="match status" value="4"/>
</dbReference>
<sequence length="240" mass="26481">MPLRSTELSTVEDLHLDGCYRLSDRGIQYLQAKCSPTLETFELSSNQRITATSISYIQGWTHLHTLSLAECPQLVDQDFVPLKQLVTTSLRKLSLVQLDKATDRLLELLFADATDTLVEELSVARCARLTDVGVQVALQACPRLISLDVADVLLLTDDTLATSMVLLATHCATSLKHLDISFCRHIRDNDVGHLTVSCPNLTRLGLYGCTQISSLFLQGQALDDLVCYGHPLLTGLKLRS</sequence>
<reference evidence="1 2" key="1">
    <citation type="submission" date="2018-08" db="EMBL/GenBank/DDBJ databases">
        <title>Aphanomyces genome sequencing and annotation.</title>
        <authorList>
            <person name="Minardi D."/>
            <person name="Oidtmann B."/>
            <person name="Van Der Giezen M."/>
            <person name="Studholme D.J."/>
        </authorList>
    </citation>
    <scope>NUCLEOTIDE SEQUENCE [LARGE SCALE GENOMIC DNA]</scope>
    <source>
        <strain evidence="1 2">D2</strain>
    </source>
</reference>
<accession>A0A397EB04</accession>
<dbReference type="InterPro" id="IPR001611">
    <property type="entry name" value="Leu-rich_rpt"/>
</dbReference>
<name>A0A397EB04_APHAT</name>
<dbReference type="AlphaFoldDB" id="A0A397EB04"/>
<dbReference type="PANTHER" id="PTHR13318">
    <property type="entry name" value="PARTNER OF PAIRED, ISOFORM B-RELATED"/>
    <property type="match status" value="1"/>
</dbReference>
<evidence type="ECO:0000313" key="1">
    <source>
        <dbReference type="EMBL" id="RHY76805.1"/>
    </source>
</evidence>
<dbReference type="InterPro" id="IPR006553">
    <property type="entry name" value="Leu-rich_rpt_Cys-con_subtyp"/>
</dbReference>